<dbReference type="Pfam" id="PF14322">
    <property type="entry name" value="SusD-like_3"/>
    <property type="match status" value="1"/>
</dbReference>
<evidence type="ECO:0000313" key="9">
    <source>
        <dbReference type="Proteomes" id="UP000732105"/>
    </source>
</evidence>
<feature type="domain" description="SusD-like N-terminal" evidence="7">
    <location>
        <begin position="94"/>
        <end position="213"/>
    </location>
</feature>
<dbReference type="EMBL" id="RZNH01000009">
    <property type="protein sequence ID" value="NOU59609.1"/>
    <property type="molecule type" value="Genomic_DNA"/>
</dbReference>
<dbReference type="Gene3D" id="1.25.40.390">
    <property type="match status" value="1"/>
</dbReference>
<dbReference type="RefSeq" id="WP_171594886.1">
    <property type="nucleotide sequence ID" value="NZ_RZNH01000009.1"/>
</dbReference>
<keyword evidence="4" id="KW-0472">Membrane</keyword>
<keyword evidence="9" id="KW-1185">Reference proteome</keyword>
<dbReference type="Proteomes" id="UP000732105">
    <property type="component" value="Unassembled WGS sequence"/>
</dbReference>
<evidence type="ECO:0000256" key="4">
    <source>
        <dbReference type="ARBA" id="ARBA00023136"/>
    </source>
</evidence>
<evidence type="ECO:0000259" key="7">
    <source>
        <dbReference type="Pfam" id="PF14322"/>
    </source>
</evidence>
<sequence>MNKIRLIIIILIPVLFTSCEKYLDLKPKNVVAIKSLPEIKEMMSSYFYMMQDGDTWTRQIMYNEKNLEFPFDKEVQTNFLLLDDNIDLSTFLNSYYGRVYENEYFRAINWNSEQFSSLYWSRLYESIGYLNTVIAELNELDEFEKDEFEIVKGEALVMRSYFIFKLLQVYSPYKDNELGIPLNLDPEVIIGGERWSQTKVYKQITEDLVEALQYETGKTSWNAFYSKDIINLMLAQVYLYKSGSGATSDDDLKLAESYSNKIVVNNELANSVVDLRAMFTANKYGLSTNNPHAFLIIGRKRNPKNNFFAPFGFTAADALTPASGLSQLYSGQDIRIAAFFNSQMGIKKWTFSFTGGAFDLVTLFRVADAYLINAEANAKLGDNTKAISVLEKFKRARILNYTSYNGGDLLTEIYNERRKEFCYENDYRWIDLKRTGAEFTRTGINSETKQLENYTINANDYRYTFPIPLEEELKYNNIPQNPGWN</sequence>
<comment type="caution">
    <text evidence="8">The sequence shown here is derived from an EMBL/GenBank/DDBJ whole genome shotgun (WGS) entry which is preliminary data.</text>
</comment>
<feature type="domain" description="RagB/SusD" evidence="6">
    <location>
        <begin position="361"/>
        <end position="484"/>
    </location>
</feature>
<comment type="similarity">
    <text evidence="2">Belongs to the SusD family.</text>
</comment>
<evidence type="ECO:0000256" key="2">
    <source>
        <dbReference type="ARBA" id="ARBA00006275"/>
    </source>
</evidence>
<dbReference type="InterPro" id="IPR033985">
    <property type="entry name" value="SusD-like_N"/>
</dbReference>
<evidence type="ECO:0000256" key="3">
    <source>
        <dbReference type="ARBA" id="ARBA00022729"/>
    </source>
</evidence>
<dbReference type="InterPro" id="IPR012944">
    <property type="entry name" value="SusD_RagB_dom"/>
</dbReference>
<evidence type="ECO:0000313" key="8">
    <source>
        <dbReference type="EMBL" id="NOU59609.1"/>
    </source>
</evidence>
<proteinExistence type="inferred from homology"/>
<organism evidence="8 9">
    <name type="scientific">Marinifilum caeruleilacunae</name>
    <dbReference type="NCBI Taxonomy" id="2499076"/>
    <lineage>
        <taxon>Bacteria</taxon>
        <taxon>Pseudomonadati</taxon>
        <taxon>Bacteroidota</taxon>
        <taxon>Bacteroidia</taxon>
        <taxon>Marinilabiliales</taxon>
        <taxon>Marinifilaceae</taxon>
    </lineage>
</organism>
<protein>
    <submittedName>
        <fullName evidence="8">RagB/SusD family nutrient uptake outer membrane protein</fullName>
    </submittedName>
</protein>
<dbReference type="Pfam" id="PF07980">
    <property type="entry name" value="SusD_RagB"/>
    <property type="match status" value="1"/>
</dbReference>
<name>A0ABX1WU25_9BACT</name>
<keyword evidence="5" id="KW-0998">Cell outer membrane</keyword>
<comment type="subcellular location">
    <subcellularLocation>
        <location evidence="1">Cell outer membrane</location>
    </subcellularLocation>
</comment>
<accession>A0ABX1WU25</accession>
<gene>
    <name evidence="8" type="ORF">ELS83_07240</name>
</gene>
<evidence type="ECO:0000259" key="6">
    <source>
        <dbReference type="Pfam" id="PF07980"/>
    </source>
</evidence>
<dbReference type="SUPFAM" id="SSF48452">
    <property type="entry name" value="TPR-like"/>
    <property type="match status" value="1"/>
</dbReference>
<dbReference type="InterPro" id="IPR011990">
    <property type="entry name" value="TPR-like_helical_dom_sf"/>
</dbReference>
<reference evidence="8 9" key="1">
    <citation type="submission" date="2018-12" db="EMBL/GenBank/DDBJ databases">
        <title>Marinifilum JC070 sp. nov., a marine bacterium isolated from Yongle Blue Hole in the South China Sea.</title>
        <authorList>
            <person name="Fu T."/>
        </authorList>
    </citation>
    <scope>NUCLEOTIDE SEQUENCE [LARGE SCALE GENOMIC DNA]</scope>
    <source>
        <strain evidence="8 9">JC070</strain>
    </source>
</reference>
<dbReference type="PROSITE" id="PS51257">
    <property type="entry name" value="PROKAR_LIPOPROTEIN"/>
    <property type="match status" value="1"/>
</dbReference>
<keyword evidence="3" id="KW-0732">Signal</keyword>
<evidence type="ECO:0000256" key="1">
    <source>
        <dbReference type="ARBA" id="ARBA00004442"/>
    </source>
</evidence>
<evidence type="ECO:0000256" key="5">
    <source>
        <dbReference type="ARBA" id="ARBA00023237"/>
    </source>
</evidence>